<evidence type="ECO:0000256" key="6">
    <source>
        <dbReference type="ARBA" id="ARBA00022840"/>
    </source>
</evidence>
<dbReference type="GO" id="GO:0005886">
    <property type="term" value="C:plasma membrane"/>
    <property type="evidence" value="ECO:0007669"/>
    <property type="project" value="UniProtKB-SubCell"/>
</dbReference>
<comment type="subcellular location">
    <subcellularLocation>
        <location evidence="9">Cell membrane</location>
        <topology evidence="9">Peripheral membrane protein</topology>
        <orientation evidence="9">Cytoplasmic side</orientation>
    </subcellularLocation>
</comment>
<dbReference type="InterPro" id="IPR017871">
    <property type="entry name" value="ABC_transporter-like_CS"/>
</dbReference>
<comment type="caution">
    <text evidence="11">The sequence shown here is derived from an EMBL/GenBank/DDBJ whole genome shotgun (WGS) entry which is preliminary data.</text>
</comment>
<dbReference type="InterPro" id="IPR003593">
    <property type="entry name" value="AAA+_ATPase"/>
</dbReference>
<evidence type="ECO:0000259" key="10">
    <source>
        <dbReference type="PROSITE" id="PS50893"/>
    </source>
</evidence>
<evidence type="ECO:0000256" key="1">
    <source>
        <dbReference type="ARBA" id="ARBA00005417"/>
    </source>
</evidence>
<dbReference type="PROSITE" id="PS50893">
    <property type="entry name" value="ABC_TRANSPORTER_2"/>
    <property type="match status" value="1"/>
</dbReference>
<evidence type="ECO:0000256" key="9">
    <source>
        <dbReference type="RuleBase" id="RU365094"/>
    </source>
</evidence>
<evidence type="ECO:0000256" key="4">
    <source>
        <dbReference type="ARBA" id="ARBA00022618"/>
    </source>
</evidence>
<evidence type="ECO:0000313" key="12">
    <source>
        <dbReference type="Proteomes" id="UP000285655"/>
    </source>
</evidence>
<dbReference type="InterPro" id="IPR015854">
    <property type="entry name" value="ABC_transpr_LolD-like"/>
</dbReference>
<comment type="function">
    <text evidence="9">Part of the ABC transporter FtsEX involved in cellular division.</text>
</comment>
<reference evidence="11 12" key="1">
    <citation type="journal article" date="2017" name="ISME J.">
        <title>Energy and carbon metabolisms in a deep terrestrial subsurface fluid microbial community.</title>
        <authorList>
            <person name="Momper L."/>
            <person name="Jungbluth S.P."/>
            <person name="Lee M.D."/>
            <person name="Amend J.P."/>
        </authorList>
    </citation>
    <scope>NUCLEOTIDE SEQUENCE [LARGE SCALE GENOMIC DNA]</scope>
    <source>
        <strain evidence="11">SURF_29</strain>
    </source>
</reference>
<dbReference type="GO" id="GO:0005524">
    <property type="term" value="F:ATP binding"/>
    <property type="evidence" value="ECO:0007669"/>
    <property type="project" value="UniProtKB-UniRule"/>
</dbReference>
<organism evidence="11 12">
    <name type="scientific">candidate division WS5 bacterium</name>
    <dbReference type="NCBI Taxonomy" id="2093353"/>
    <lineage>
        <taxon>Bacteria</taxon>
        <taxon>candidate division WS5</taxon>
    </lineage>
</organism>
<comment type="subunit">
    <text evidence="9">Homodimer. Forms a membrane-associated complex with FtsX.</text>
</comment>
<dbReference type="NCBIfam" id="TIGR02673">
    <property type="entry name" value="FtsE"/>
    <property type="match status" value="1"/>
</dbReference>
<dbReference type="GO" id="GO:0016887">
    <property type="term" value="F:ATP hydrolysis activity"/>
    <property type="evidence" value="ECO:0007669"/>
    <property type="project" value="InterPro"/>
</dbReference>
<evidence type="ECO:0000313" key="11">
    <source>
        <dbReference type="EMBL" id="RJO59947.1"/>
    </source>
</evidence>
<evidence type="ECO:0000256" key="2">
    <source>
        <dbReference type="ARBA" id="ARBA00020019"/>
    </source>
</evidence>
<keyword evidence="5 9" id="KW-0547">Nucleotide-binding</keyword>
<dbReference type="SMART" id="SM00382">
    <property type="entry name" value="AAA"/>
    <property type="match status" value="1"/>
</dbReference>
<dbReference type="SUPFAM" id="SSF52540">
    <property type="entry name" value="P-loop containing nucleoside triphosphate hydrolases"/>
    <property type="match status" value="1"/>
</dbReference>
<name>A0A419DA26_9BACT</name>
<comment type="similarity">
    <text evidence="1 9">Belongs to the ABC transporter superfamily.</text>
</comment>
<keyword evidence="7 9" id="KW-0472">Membrane</keyword>
<evidence type="ECO:0000256" key="5">
    <source>
        <dbReference type="ARBA" id="ARBA00022741"/>
    </source>
</evidence>
<dbReference type="InterPro" id="IPR027417">
    <property type="entry name" value="P-loop_NTPase"/>
</dbReference>
<dbReference type="AlphaFoldDB" id="A0A419DA26"/>
<protein>
    <recommendedName>
        <fullName evidence="2 9">Cell division ATP-binding protein FtsE</fullName>
    </recommendedName>
</protein>
<dbReference type="Gene3D" id="3.40.50.300">
    <property type="entry name" value="P-loop containing nucleotide triphosphate hydrolases"/>
    <property type="match status" value="1"/>
</dbReference>
<dbReference type="GO" id="GO:0051301">
    <property type="term" value="P:cell division"/>
    <property type="evidence" value="ECO:0007669"/>
    <property type="project" value="UniProtKB-UniRule"/>
</dbReference>
<keyword evidence="8 9" id="KW-0131">Cell cycle</keyword>
<evidence type="ECO:0000256" key="3">
    <source>
        <dbReference type="ARBA" id="ARBA00022475"/>
    </source>
</evidence>
<feature type="domain" description="ABC transporter" evidence="10">
    <location>
        <begin position="2"/>
        <end position="227"/>
    </location>
</feature>
<keyword evidence="3 9" id="KW-1003">Cell membrane</keyword>
<dbReference type="EMBL" id="QZJW01000055">
    <property type="protein sequence ID" value="RJO59947.1"/>
    <property type="molecule type" value="Genomic_DNA"/>
</dbReference>
<evidence type="ECO:0000256" key="7">
    <source>
        <dbReference type="ARBA" id="ARBA00023136"/>
    </source>
</evidence>
<dbReference type="Pfam" id="PF00005">
    <property type="entry name" value="ABC_tran"/>
    <property type="match status" value="1"/>
</dbReference>
<accession>A0A419DA26</accession>
<keyword evidence="4 9" id="KW-0132">Cell division</keyword>
<keyword evidence="6 9" id="KW-0067">ATP-binding</keyword>
<gene>
    <name evidence="9 11" type="primary">ftsE</name>
    <name evidence="11" type="ORF">C4544_06265</name>
</gene>
<dbReference type="FunFam" id="3.40.50.300:FF:000056">
    <property type="entry name" value="Cell division ATP-binding protein FtsE"/>
    <property type="match status" value="1"/>
</dbReference>
<dbReference type="GO" id="GO:0022857">
    <property type="term" value="F:transmembrane transporter activity"/>
    <property type="evidence" value="ECO:0007669"/>
    <property type="project" value="TreeGrafter"/>
</dbReference>
<dbReference type="PANTHER" id="PTHR24220:SF470">
    <property type="entry name" value="CELL DIVISION ATP-BINDING PROTEIN FTSE"/>
    <property type="match status" value="1"/>
</dbReference>
<dbReference type="PANTHER" id="PTHR24220">
    <property type="entry name" value="IMPORT ATP-BINDING PROTEIN"/>
    <property type="match status" value="1"/>
</dbReference>
<evidence type="ECO:0000256" key="8">
    <source>
        <dbReference type="ARBA" id="ARBA00023306"/>
    </source>
</evidence>
<dbReference type="PROSITE" id="PS00211">
    <property type="entry name" value="ABC_TRANSPORTER_1"/>
    <property type="match status" value="1"/>
</dbReference>
<dbReference type="InterPro" id="IPR003439">
    <property type="entry name" value="ABC_transporter-like_ATP-bd"/>
</dbReference>
<sequence length="228" mass="25484">MIYLDSITKIYDKSSKKALDNISVHIKPKEFVIFVGLSGAGKSTLTKLITHEEEPTSGKITVGGIDYSSLKKKDLPYLRRKIGVVFQDFKLLPKKTVYENISYALEVAGISNKTIRSRLPQILKMVGLEGKKDAFPRELSGGEKQRVSIARALVHEPKILIADEPTGNLDPKNAWEVIDLLLKVNEYGTTVILTTHNKEIVNALKKRVVTLKNGKLIKDQEVGRYALQ</sequence>
<dbReference type="Proteomes" id="UP000285655">
    <property type="component" value="Unassembled WGS sequence"/>
</dbReference>
<dbReference type="InterPro" id="IPR005286">
    <property type="entry name" value="Cell_div_FtsE"/>
</dbReference>
<proteinExistence type="inferred from homology"/>